<sequence>MVTYEILVDDEKRSIYDRYGEEGLKGEKQHNPFDIFAQFFGGSGHFGHQKTEQKGPNISIDLEVDLKEIYLGTKFDIDVSKQVICEHCGGSGAKNANDVVKCSACDGRGMKYVKQIMGANIFQIQTTCDVCGGKGKIVKTKCPHCQGKKVRRGSEQLTVNIEKGMAEGERIIYEKEGDESPDIIPGDIILTLKTIPHPVFVRKGDNLYTKETVTLLEALTGFEKNITHLDDRIVTIRRDKVTRPGFVEVIAGEGMPRYKSKNQHGNLYVEFTVLFPTSLDEEVKIVGEQKFTFEMISTSTFQKIIWVQIAIVSPNIVIN</sequence>
<evidence type="ECO:0000313" key="8">
    <source>
        <dbReference type="EMBL" id="CAG8477821.1"/>
    </source>
</evidence>
<keyword evidence="3 6" id="KW-0863">Zinc-finger</keyword>
<dbReference type="GO" id="GO:0030544">
    <property type="term" value="F:Hsp70 protein binding"/>
    <property type="evidence" value="ECO:0007669"/>
    <property type="project" value="InterPro"/>
</dbReference>
<dbReference type="Gene3D" id="2.10.230.10">
    <property type="entry name" value="Heat shock protein DnaJ, cysteine-rich domain"/>
    <property type="match status" value="1"/>
</dbReference>
<dbReference type="PANTHER" id="PTHR43888">
    <property type="entry name" value="DNAJ-LIKE-2, ISOFORM A-RELATED"/>
    <property type="match status" value="1"/>
</dbReference>
<dbReference type="InterPro" id="IPR044713">
    <property type="entry name" value="DNJA1/2-like"/>
</dbReference>
<dbReference type="InterPro" id="IPR036410">
    <property type="entry name" value="HSP_DnaJ_Cys-rich_dom_sf"/>
</dbReference>
<dbReference type="CDD" id="cd10747">
    <property type="entry name" value="DnaJ_C"/>
    <property type="match status" value="1"/>
</dbReference>
<dbReference type="EMBL" id="CAJVPS010000332">
    <property type="protein sequence ID" value="CAG8477821.1"/>
    <property type="molecule type" value="Genomic_DNA"/>
</dbReference>
<reference evidence="8" key="1">
    <citation type="submission" date="2021-06" db="EMBL/GenBank/DDBJ databases">
        <authorList>
            <person name="Kallberg Y."/>
            <person name="Tangrot J."/>
            <person name="Rosling A."/>
        </authorList>
    </citation>
    <scope>NUCLEOTIDE SEQUENCE</scope>
    <source>
        <strain evidence="8">FL130A</strain>
    </source>
</reference>
<keyword evidence="1 6" id="KW-0479">Metal-binding</keyword>
<dbReference type="FunFam" id="2.60.260.20:FF:000013">
    <property type="entry name" value="DnaJ subfamily B member 11"/>
    <property type="match status" value="1"/>
</dbReference>
<evidence type="ECO:0000256" key="1">
    <source>
        <dbReference type="ARBA" id="ARBA00022723"/>
    </source>
</evidence>
<dbReference type="Gene3D" id="1.10.287.110">
    <property type="entry name" value="DnaJ domain"/>
    <property type="match status" value="1"/>
</dbReference>
<dbReference type="Gene3D" id="2.60.260.20">
    <property type="entry name" value="Urease metallochaperone UreE, N-terminal domain"/>
    <property type="match status" value="2"/>
</dbReference>
<dbReference type="PROSITE" id="PS51188">
    <property type="entry name" value="ZF_CR"/>
    <property type="match status" value="1"/>
</dbReference>
<gene>
    <name evidence="8" type="ORF">ALEPTO_LOCUS2331</name>
</gene>
<dbReference type="GO" id="GO:0006457">
    <property type="term" value="P:protein folding"/>
    <property type="evidence" value="ECO:0007669"/>
    <property type="project" value="InterPro"/>
</dbReference>
<dbReference type="InterPro" id="IPR036869">
    <property type="entry name" value="J_dom_sf"/>
</dbReference>
<dbReference type="OrthoDB" id="550424at2759"/>
<dbReference type="SUPFAM" id="SSF46565">
    <property type="entry name" value="Chaperone J-domain"/>
    <property type="match status" value="1"/>
</dbReference>
<feature type="zinc finger region" description="CR-type" evidence="6">
    <location>
        <begin position="72"/>
        <end position="154"/>
    </location>
</feature>
<evidence type="ECO:0000256" key="5">
    <source>
        <dbReference type="ARBA" id="ARBA00023186"/>
    </source>
</evidence>
<evidence type="ECO:0000256" key="4">
    <source>
        <dbReference type="ARBA" id="ARBA00022833"/>
    </source>
</evidence>
<protein>
    <submittedName>
        <fullName evidence="8">7057_t:CDS:1</fullName>
    </submittedName>
</protein>
<keyword evidence="9" id="KW-1185">Reference proteome</keyword>
<name>A0A9N8Z5I9_9GLOM</name>
<evidence type="ECO:0000256" key="6">
    <source>
        <dbReference type="PROSITE-ProRule" id="PRU00546"/>
    </source>
</evidence>
<dbReference type="GO" id="GO:0008270">
    <property type="term" value="F:zinc ion binding"/>
    <property type="evidence" value="ECO:0007669"/>
    <property type="project" value="UniProtKB-KW"/>
</dbReference>
<dbReference type="Proteomes" id="UP000789508">
    <property type="component" value="Unassembled WGS sequence"/>
</dbReference>
<organism evidence="8 9">
    <name type="scientific">Ambispora leptoticha</name>
    <dbReference type="NCBI Taxonomy" id="144679"/>
    <lineage>
        <taxon>Eukaryota</taxon>
        <taxon>Fungi</taxon>
        <taxon>Fungi incertae sedis</taxon>
        <taxon>Mucoromycota</taxon>
        <taxon>Glomeromycotina</taxon>
        <taxon>Glomeromycetes</taxon>
        <taxon>Archaeosporales</taxon>
        <taxon>Ambisporaceae</taxon>
        <taxon>Ambispora</taxon>
    </lineage>
</organism>
<dbReference type="GO" id="GO:0051082">
    <property type="term" value="F:unfolded protein binding"/>
    <property type="evidence" value="ECO:0007669"/>
    <property type="project" value="InterPro"/>
</dbReference>
<dbReference type="CDD" id="cd10719">
    <property type="entry name" value="DnaJ_zf"/>
    <property type="match status" value="1"/>
</dbReference>
<dbReference type="Pfam" id="PF01556">
    <property type="entry name" value="DnaJ_C"/>
    <property type="match status" value="1"/>
</dbReference>
<keyword evidence="2" id="KW-0677">Repeat</keyword>
<dbReference type="AlphaFoldDB" id="A0A9N8Z5I9"/>
<feature type="domain" description="CR-type" evidence="7">
    <location>
        <begin position="72"/>
        <end position="154"/>
    </location>
</feature>
<keyword evidence="4 6" id="KW-0862">Zinc</keyword>
<proteinExistence type="predicted"/>
<dbReference type="SUPFAM" id="SSF49493">
    <property type="entry name" value="HSP40/DnaJ peptide-binding domain"/>
    <property type="match status" value="2"/>
</dbReference>
<accession>A0A9N8Z5I9</accession>
<dbReference type="InterPro" id="IPR002939">
    <property type="entry name" value="DnaJ_C"/>
</dbReference>
<dbReference type="Pfam" id="PF00684">
    <property type="entry name" value="DnaJ_CXXCXGXG"/>
    <property type="match status" value="1"/>
</dbReference>
<dbReference type="FunFam" id="2.10.230.10:FF:000002">
    <property type="entry name" value="Molecular chaperone DnaJ"/>
    <property type="match status" value="1"/>
</dbReference>
<dbReference type="InterPro" id="IPR008971">
    <property type="entry name" value="HSP40/DnaJ_pept-bd"/>
</dbReference>
<evidence type="ECO:0000313" key="9">
    <source>
        <dbReference type="Proteomes" id="UP000789508"/>
    </source>
</evidence>
<evidence type="ECO:0000259" key="7">
    <source>
        <dbReference type="PROSITE" id="PS51188"/>
    </source>
</evidence>
<comment type="caution">
    <text evidence="8">The sequence shown here is derived from an EMBL/GenBank/DDBJ whole genome shotgun (WGS) entry which is preliminary data.</text>
</comment>
<dbReference type="SUPFAM" id="SSF57938">
    <property type="entry name" value="DnaJ/Hsp40 cysteine-rich domain"/>
    <property type="match status" value="1"/>
</dbReference>
<evidence type="ECO:0000256" key="2">
    <source>
        <dbReference type="ARBA" id="ARBA00022737"/>
    </source>
</evidence>
<evidence type="ECO:0000256" key="3">
    <source>
        <dbReference type="ARBA" id="ARBA00022771"/>
    </source>
</evidence>
<dbReference type="InterPro" id="IPR001305">
    <property type="entry name" value="HSP_DnaJ_Cys-rich_dom"/>
</dbReference>
<keyword evidence="5" id="KW-0143">Chaperone</keyword>